<evidence type="ECO:0000313" key="2">
    <source>
        <dbReference type="EMBL" id="MCD7465997.1"/>
    </source>
</evidence>
<comment type="caution">
    <text evidence="2">The sequence shown here is derived from an EMBL/GenBank/DDBJ whole genome shotgun (WGS) entry which is preliminary data.</text>
</comment>
<feature type="region of interest" description="Disordered" evidence="1">
    <location>
        <begin position="1"/>
        <end position="30"/>
    </location>
</feature>
<gene>
    <name evidence="2" type="ORF">HAX54_002306</name>
</gene>
<proteinExistence type="predicted"/>
<evidence type="ECO:0000256" key="1">
    <source>
        <dbReference type="SAM" id="MobiDB-lite"/>
    </source>
</evidence>
<keyword evidence="3" id="KW-1185">Reference proteome</keyword>
<sequence length="132" mass="14695">MVQGWHSDENYPKESRSISQVDDSRGPVRSAHINSQQMEQLQKDVAPCFTSSQYAEMSNAGGTTQWQFNACCKFNSCKIIKLLTEFADPSLSQRQVQDNQNTTQTVDKSVVQSITLMIQPSVSQPQVSHLAG</sequence>
<organism evidence="2 3">
    <name type="scientific">Datura stramonium</name>
    <name type="common">Jimsonweed</name>
    <name type="synonym">Common thornapple</name>
    <dbReference type="NCBI Taxonomy" id="4076"/>
    <lineage>
        <taxon>Eukaryota</taxon>
        <taxon>Viridiplantae</taxon>
        <taxon>Streptophyta</taxon>
        <taxon>Embryophyta</taxon>
        <taxon>Tracheophyta</taxon>
        <taxon>Spermatophyta</taxon>
        <taxon>Magnoliopsida</taxon>
        <taxon>eudicotyledons</taxon>
        <taxon>Gunneridae</taxon>
        <taxon>Pentapetalae</taxon>
        <taxon>asterids</taxon>
        <taxon>lamiids</taxon>
        <taxon>Solanales</taxon>
        <taxon>Solanaceae</taxon>
        <taxon>Solanoideae</taxon>
        <taxon>Datureae</taxon>
        <taxon>Datura</taxon>
    </lineage>
</organism>
<protein>
    <submittedName>
        <fullName evidence="2">Uncharacterized protein</fullName>
    </submittedName>
</protein>
<feature type="compositionally biased region" description="Basic and acidic residues" evidence="1">
    <location>
        <begin position="1"/>
        <end position="26"/>
    </location>
</feature>
<name>A0ABS8T3P4_DATST</name>
<dbReference type="Proteomes" id="UP000823775">
    <property type="component" value="Unassembled WGS sequence"/>
</dbReference>
<accession>A0ABS8T3P4</accession>
<evidence type="ECO:0000313" key="3">
    <source>
        <dbReference type="Proteomes" id="UP000823775"/>
    </source>
</evidence>
<reference evidence="2 3" key="1">
    <citation type="journal article" date="2021" name="BMC Genomics">
        <title>Datura genome reveals duplications of psychoactive alkaloid biosynthetic genes and high mutation rate following tissue culture.</title>
        <authorList>
            <person name="Rajewski A."/>
            <person name="Carter-House D."/>
            <person name="Stajich J."/>
            <person name="Litt A."/>
        </authorList>
    </citation>
    <scope>NUCLEOTIDE SEQUENCE [LARGE SCALE GENOMIC DNA]</scope>
    <source>
        <strain evidence="2">AR-01</strain>
    </source>
</reference>
<dbReference type="EMBL" id="JACEIK010001104">
    <property type="protein sequence ID" value="MCD7465997.1"/>
    <property type="molecule type" value="Genomic_DNA"/>
</dbReference>